<gene>
    <name evidence="2" type="ORF">OFUS_LOCUS22563</name>
</gene>
<accession>A0A8J1XK50</accession>
<name>A0A8J1XK50_OWEFU</name>
<dbReference type="Proteomes" id="UP000749559">
    <property type="component" value="Unassembled WGS sequence"/>
</dbReference>
<proteinExistence type="predicted"/>
<evidence type="ECO:0000256" key="1">
    <source>
        <dbReference type="SAM" id="MobiDB-lite"/>
    </source>
</evidence>
<feature type="compositionally biased region" description="Basic and acidic residues" evidence="1">
    <location>
        <begin position="322"/>
        <end position="331"/>
    </location>
</feature>
<keyword evidence="3" id="KW-1185">Reference proteome</keyword>
<feature type="compositionally biased region" description="Basic and acidic residues" evidence="1">
    <location>
        <begin position="200"/>
        <end position="210"/>
    </location>
</feature>
<feature type="region of interest" description="Disordered" evidence="1">
    <location>
        <begin position="190"/>
        <end position="212"/>
    </location>
</feature>
<comment type="caution">
    <text evidence="2">The sequence shown here is derived from an EMBL/GenBank/DDBJ whole genome shotgun (WGS) entry which is preliminary data.</text>
</comment>
<protein>
    <submittedName>
        <fullName evidence="2">Uncharacterized protein</fullName>
    </submittedName>
</protein>
<feature type="compositionally biased region" description="Polar residues" evidence="1">
    <location>
        <begin position="131"/>
        <end position="144"/>
    </location>
</feature>
<feature type="region of interest" description="Disordered" evidence="1">
    <location>
        <begin position="131"/>
        <end position="153"/>
    </location>
</feature>
<feature type="region of interest" description="Disordered" evidence="1">
    <location>
        <begin position="306"/>
        <end position="331"/>
    </location>
</feature>
<evidence type="ECO:0000313" key="3">
    <source>
        <dbReference type="Proteomes" id="UP000749559"/>
    </source>
</evidence>
<evidence type="ECO:0000313" key="2">
    <source>
        <dbReference type="EMBL" id="CAH1798413.1"/>
    </source>
</evidence>
<reference evidence="2" key="1">
    <citation type="submission" date="2022-03" db="EMBL/GenBank/DDBJ databases">
        <authorList>
            <person name="Martin C."/>
        </authorList>
    </citation>
    <scope>NUCLEOTIDE SEQUENCE</scope>
</reference>
<dbReference type="AlphaFoldDB" id="A0A8J1XK50"/>
<organism evidence="2 3">
    <name type="scientific">Owenia fusiformis</name>
    <name type="common">Polychaete worm</name>
    <dbReference type="NCBI Taxonomy" id="6347"/>
    <lineage>
        <taxon>Eukaryota</taxon>
        <taxon>Metazoa</taxon>
        <taxon>Spiralia</taxon>
        <taxon>Lophotrochozoa</taxon>
        <taxon>Annelida</taxon>
        <taxon>Polychaeta</taxon>
        <taxon>Sedentaria</taxon>
        <taxon>Canalipalpata</taxon>
        <taxon>Sabellida</taxon>
        <taxon>Oweniida</taxon>
        <taxon>Oweniidae</taxon>
        <taxon>Owenia</taxon>
    </lineage>
</organism>
<dbReference type="EMBL" id="CAIIXF020000011">
    <property type="protein sequence ID" value="CAH1798413.1"/>
    <property type="molecule type" value="Genomic_DNA"/>
</dbReference>
<sequence length="537" mass="61166">MDRPKTPFGLCCKLCKQKRALRICKSSTMIRSTMDSHHVDTSRALNAGVGTLTLESRIVQSKKMEAQKSNRTPLPRSLQISGITQLVVDTESKHKTDVFLSEKIHAKIKSHTSIREKYYRNENILNRITQRMSSGNQSSRQQKQVLGENSEPETRLTPYKEYWKIHDTQPPKEMNAKPKEFLNISTKLETPGFTPTGPFENKHNSHEGLRKSTSAKRYVDNNVARFKRRQFESPIHRSLTDLTQLREGECPDCKCISQQAMPISERTWSQSLSLPSLSTDQNQTIDTHSKNVYLEISKRAESVKEITSSDHYDSNDSITHSNDSKAGDKKDKLDNVETKYDVDNVDTSCDTFDFADYENTYKTEQHSVSIQEMNITNKEKFQKVHTKGIDTSVKIDGSSINNSNALKHNVITNDHIEMSDYSSITRKLRQIRLNDGNVERNVSCRKESNTLNSTLEAFIDDVSDSGRRFVKSRYNGIGIKTPLKEKKPNKLKVPCAKEGKTLIRKISVPIDGDRAVERVKTCLDVFLPTTDTKDQII</sequence>